<feature type="transmembrane region" description="Helical" evidence="9">
    <location>
        <begin position="12"/>
        <end position="29"/>
    </location>
</feature>
<comment type="similarity">
    <text evidence="8">Belongs to the CemA family.</text>
</comment>
<name>A0A059U6G4_TMEEL</name>
<feature type="transmembrane region" description="Helical" evidence="9">
    <location>
        <begin position="327"/>
        <end position="348"/>
    </location>
</feature>
<keyword evidence="3 9" id="KW-0812">Transmembrane</keyword>
<gene>
    <name evidence="10" type="primary">cemA</name>
</gene>
<dbReference type="EMBL" id="KJ569699">
    <property type="protein sequence ID" value="AHZ58074.1"/>
    <property type="molecule type" value="Genomic_DNA"/>
</dbReference>
<dbReference type="InterPro" id="IPR004282">
    <property type="entry name" value="CemA"/>
</dbReference>
<dbReference type="AlphaFoldDB" id="A0A059U6G4"/>
<feature type="transmembrane region" description="Helical" evidence="9">
    <location>
        <begin position="232"/>
        <end position="251"/>
    </location>
</feature>
<keyword evidence="5 9" id="KW-1133">Transmembrane helix</keyword>
<evidence type="ECO:0000256" key="1">
    <source>
        <dbReference type="ARBA" id="ARBA00004141"/>
    </source>
</evidence>
<keyword evidence="10" id="KW-0934">Plastid</keyword>
<dbReference type="Pfam" id="PF03040">
    <property type="entry name" value="CemA"/>
    <property type="match status" value="1"/>
</dbReference>
<dbReference type="PANTHER" id="PTHR33650:SF2">
    <property type="entry name" value="CHLOROPLAST ENVELOPE MEMBRANE PROTEIN"/>
    <property type="match status" value="1"/>
</dbReference>
<evidence type="ECO:0000256" key="4">
    <source>
        <dbReference type="ARBA" id="ARBA00022781"/>
    </source>
</evidence>
<evidence type="ECO:0000256" key="3">
    <source>
        <dbReference type="ARBA" id="ARBA00022692"/>
    </source>
</evidence>
<accession>A0A059U6G4</accession>
<organism evidence="10">
    <name type="scientific">Tmesipteris elongata</name>
    <name type="common">Slender fork-fern</name>
    <dbReference type="NCBI Taxonomy" id="50272"/>
    <lineage>
        <taxon>Eukaryota</taxon>
        <taxon>Viridiplantae</taxon>
        <taxon>Streptophyta</taxon>
        <taxon>Embryophyta</taxon>
        <taxon>Tracheophyta</taxon>
        <taxon>Polypodiopsida</taxon>
        <taxon>Ophioglossidae</taxon>
        <taxon>Psilotales</taxon>
        <taxon>Psilotaceae</taxon>
        <taxon>Tmesipteris</taxon>
    </lineage>
</organism>
<evidence type="ECO:0000256" key="5">
    <source>
        <dbReference type="ARBA" id="ARBA00022989"/>
    </source>
</evidence>
<comment type="subcellular location">
    <subcellularLocation>
        <location evidence="1">Membrane</location>
        <topology evidence="1">Multi-pass membrane protein</topology>
    </subcellularLocation>
</comment>
<dbReference type="HAMAP" id="MF_01308">
    <property type="entry name" value="CemA_PxcA"/>
    <property type="match status" value="1"/>
</dbReference>
<reference evidence="10" key="1">
    <citation type="journal article" date="2014" name="Genome Biol. Evol.">
        <title>Two new fern chloroplasts and decelerated evolution linked to the long generation time in tree ferns.</title>
        <authorList>
            <person name="Zhong B."/>
            <person name="Fong R."/>
            <person name="Collins L.J."/>
            <person name="McLenachan P.A."/>
            <person name="Penny D."/>
        </authorList>
    </citation>
    <scope>NUCLEOTIDE SEQUENCE</scope>
</reference>
<geneLocation type="plastid" evidence="10"/>
<protein>
    <submittedName>
        <fullName evidence="10">Envelope membrane protein</fullName>
    </submittedName>
</protein>
<evidence type="ECO:0000313" key="10">
    <source>
        <dbReference type="EMBL" id="AHZ58074.1"/>
    </source>
</evidence>
<sequence length="450" mass="53006">MNMEFYNSVFLIYWSLLECKFSLSVLNIWNRWKHTLLNKFSSMISIYNHLSSRSTNRISSQRSFLNMKIWDQMLNTYSPICFLFEWFGFQKYEDVGKSRRNKIVDIREERSKENLLVSVIKSMSKESNKIKKMNRKLAWIEATLNDLRVWKKSFSHFPFSSERKDRLDEELSVSKSIELTVPTIAYESISLVPRSITRTLSRFKAELIGQSSSLVLHEFQLAKYKALASLRYIGLLLLLPFFISLISKKWVLEPRIKDWWNTSQFQIFINHLQEHKALKRLQEVEELLWLDRVIMDYTEDHSQDLSTKFREKTVELAAIYNENSIQIILHLLTDIISFATLSLLVIIGQKRIAVSNPWVQELVHSLSDTMKAFSILLLTDLCIGFHSPHGWEIIIGSILEYIGFAYNKYTISCFVSTFPVILDTVFKYWIFRHLNRISPSIVATYHTMNE</sequence>
<keyword evidence="2" id="KW-0813">Transport</keyword>
<evidence type="ECO:0000256" key="6">
    <source>
        <dbReference type="ARBA" id="ARBA00023065"/>
    </source>
</evidence>
<keyword evidence="7 9" id="KW-0472">Membrane</keyword>
<evidence type="ECO:0000256" key="9">
    <source>
        <dbReference type="SAM" id="Phobius"/>
    </source>
</evidence>
<dbReference type="GO" id="GO:1902600">
    <property type="term" value="P:proton transmembrane transport"/>
    <property type="evidence" value="ECO:0007669"/>
    <property type="project" value="UniProtKB-KW"/>
</dbReference>
<proteinExistence type="inferred from homology"/>
<keyword evidence="4" id="KW-0375">Hydrogen ion transport</keyword>
<evidence type="ECO:0000256" key="2">
    <source>
        <dbReference type="ARBA" id="ARBA00022448"/>
    </source>
</evidence>
<dbReference type="GO" id="GO:0016020">
    <property type="term" value="C:membrane"/>
    <property type="evidence" value="ECO:0007669"/>
    <property type="project" value="UniProtKB-SubCell"/>
</dbReference>
<keyword evidence="6" id="KW-0406">Ion transport</keyword>
<evidence type="ECO:0000256" key="8">
    <source>
        <dbReference type="ARBA" id="ARBA00043980"/>
    </source>
</evidence>
<evidence type="ECO:0000256" key="7">
    <source>
        <dbReference type="ARBA" id="ARBA00023136"/>
    </source>
</evidence>
<dbReference type="PANTHER" id="PTHR33650">
    <property type="entry name" value="CHLOROPLAST ENVELOPE MEMBRANE PROTEIN-RELATED"/>
    <property type="match status" value="1"/>
</dbReference>